<organism evidence="2 3">
    <name type="scientific">Punica granatum</name>
    <name type="common">Pomegranate</name>
    <dbReference type="NCBI Taxonomy" id="22663"/>
    <lineage>
        <taxon>Eukaryota</taxon>
        <taxon>Viridiplantae</taxon>
        <taxon>Streptophyta</taxon>
        <taxon>Embryophyta</taxon>
        <taxon>Tracheophyta</taxon>
        <taxon>Spermatophyta</taxon>
        <taxon>Magnoliopsida</taxon>
        <taxon>eudicotyledons</taxon>
        <taxon>Gunneridae</taxon>
        <taxon>Pentapetalae</taxon>
        <taxon>rosids</taxon>
        <taxon>malvids</taxon>
        <taxon>Myrtales</taxon>
        <taxon>Lythraceae</taxon>
        <taxon>Punica</taxon>
    </lineage>
</organism>
<dbReference type="Proteomes" id="UP000233551">
    <property type="component" value="Unassembled WGS sequence"/>
</dbReference>
<feature type="compositionally biased region" description="Polar residues" evidence="1">
    <location>
        <begin position="9"/>
        <end position="23"/>
    </location>
</feature>
<feature type="region of interest" description="Disordered" evidence="1">
    <location>
        <begin position="1"/>
        <end position="37"/>
    </location>
</feature>
<evidence type="ECO:0000313" key="2">
    <source>
        <dbReference type="EMBL" id="PKI78539.1"/>
    </source>
</evidence>
<evidence type="ECO:0000256" key="1">
    <source>
        <dbReference type="SAM" id="MobiDB-lite"/>
    </source>
</evidence>
<reference evidence="2 3" key="1">
    <citation type="submission" date="2017-11" db="EMBL/GenBank/DDBJ databases">
        <title>De-novo sequencing of pomegranate (Punica granatum L.) genome.</title>
        <authorList>
            <person name="Akparov Z."/>
            <person name="Amiraslanov A."/>
            <person name="Hajiyeva S."/>
            <person name="Abbasov M."/>
            <person name="Kaur K."/>
            <person name="Hamwieh A."/>
            <person name="Solovyev V."/>
            <person name="Salamov A."/>
            <person name="Braich B."/>
            <person name="Kosarev P."/>
            <person name="Mahmoud A."/>
            <person name="Hajiyev E."/>
            <person name="Babayeva S."/>
            <person name="Izzatullayeva V."/>
            <person name="Mammadov A."/>
            <person name="Mammadov A."/>
            <person name="Sharifova S."/>
            <person name="Ojaghi J."/>
            <person name="Eynullazada K."/>
            <person name="Bayramov B."/>
            <person name="Abdulazimova A."/>
            <person name="Shahmuradov I."/>
        </authorList>
    </citation>
    <scope>NUCLEOTIDE SEQUENCE [LARGE SCALE GENOMIC DNA]</scope>
    <source>
        <strain evidence="3">cv. AG2017</strain>
        <tissue evidence="2">Leaf</tissue>
    </source>
</reference>
<accession>A0A2I0LCX7</accession>
<dbReference type="EMBL" id="PGOL01000042">
    <property type="protein sequence ID" value="PKI78539.1"/>
    <property type="molecule type" value="Genomic_DNA"/>
</dbReference>
<name>A0A2I0LCX7_PUNGR</name>
<gene>
    <name evidence="2" type="ORF">CRG98_001068</name>
</gene>
<sequence>MFDGRGDRTCNQAIPQSVTTGPQLCQPEEVDGSSEAPKVDKLACRKKQVEDRQSKLVEVTLQAIVVLLTIEAEYMAVTKAVKEAIWSRGLFRELIIEEEVTIVYYDSQSAIHLHQGSYASLEDEIH</sequence>
<keyword evidence="3" id="KW-1185">Reference proteome</keyword>
<proteinExistence type="predicted"/>
<evidence type="ECO:0000313" key="3">
    <source>
        <dbReference type="Proteomes" id="UP000233551"/>
    </source>
</evidence>
<dbReference type="AlphaFoldDB" id="A0A2I0LCX7"/>
<protein>
    <submittedName>
        <fullName evidence="2">Uncharacterized protein</fullName>
    </submittedName>
</protein>
<comment type="caution">
    <text evidence="2">The sequence shown here is derived from an EMBL/GenBank/DDBJ whole genome shotgun (WGS) entry which is preliminary data.</text>
</comment>